<dbReference type="NCBIfam" id="TIGR03435">
    <property type="entry name" value="Soli_TIGR03435"/>
    <property type="match status" value="1"/>
</dbReference>
<name>A0A1G7FM58_9BACT</name>
<keyword evidence="3" id="KW-1185">Reference proteome</keyword>
<protein>
    <submittedName>
        <fullName evidence="2">Soil-associated protein, TIGR03435 family</fullName>
    </submittedName>
</protein>
<feature type="chain" id="PRO_5009240998" evidence="1">
    <location>
        <begin position="24"/>
        <end position="387"/>
    </location>
</feature>
<dbReference type="AlphaFoldDB" id="A0A1G7FM58"/>
<evidence type="ECO:0000313" key="2">
    <source>
        <dbReference type="EMBL" id="SDE77027.1"/>
    </source>
</evidence>
<dbReference type="Proteomes" id="UP000182427">
    <property type="component" value="Chromosome I"/>
</dbReference>
<dbReference type="EMBL" id="LT629690">
    <property type="protein sequence ID" value="SDE77027.1"/>
    <property type="molecule type" value="Genomic_DNA"/>
</dbReference>
<dbReference type="OrthoDB" id="106463at2"/>
<dbReference type="InterPro" id="IPR017801">
    <property type="entry name" value="DUF3738"/>
</dbReference>
<gene>
    <name evidence="2" type="ORF">SAMN05444167_0389</name>
</gene>
<sequence length="387" mass="41948">MRPLAFALLAFSVVSLPPARLHAAAVQAAAAKTNIDDTWQGTLHAEKDFRTVIKISKDADGKLKTQFFSIDQGGRPIPVDTTTFQGGQLVLKIDAIDGLYSGTLSPDGTTITGQMKQGDKPLPMIFVRATPDTAWAIPEPPKAVPPMAADANPSWDVATIKPAPPDEQGKGFGGPPRHFQTRNTTLNDMIAFAYDVNPKQIVGGPDWMGTDKFDIVTGEPDVPGNPTGTQVKGMLRKLMAQRFGMKFHEGKQQMSAYVLTVAKDGVKMTKTDGDEHSGGGFQFTKLGHLIMRNQTMDDICHGFQGAVFDRPVVNHTGLQGRYNGTLTWTPDETQFAVFNVKIVPDESPDAPPPIFTAIQQQSGLKLDAEKTAVDVMILDHVEKPSEN</sequence>
<evidence type="ECO:0000256" key="1">
    <source>
        <dbReference type="SAM" id="SignalP"/>
    </source>
</evidence>
<dbReference type="RefSeq" id="WP_083343661.1">
    <property type="nucleotide sequence ID" value="NZ_LT629690.1"/>
</dbReference>
<accession>A0A1G7FM58</accession>
<proteinExistence type="predicted"/>
<organism evidence="2 3">
    <name type="scientific">Terriglobus roseus</name>
    <dbReference type="NCBI Taxonomy" id="392734"/>
    <lineage>
        <taxon>Bacteria</taxon>
        <taxon>Pseudomonadati</taxon>
        <taxon>Acidobacteriota</taxon>
        <taxon>Terriglobia</taxon>
        <taxon>Terriglobales</taxon>
        <taxon>Acidobacteriaceae</taxon>
        <taxon>Terriglobus</taxon>
    </lineage>
</organism>
<feature type="signal peptide" evidence="1">
    <location>
        <begin position="1"/>
        <end position="23"/>
    </location>
</feature>
<dbReference type="Pfam" id="PF12543">
    <property type="entry name" value="DUF3738"/>
    <property type="match status" value="1"/>
</dbReference>
<reference evidence="2 3" key="1">
    <citation type="submission" date="2016-10" db="EMBL/GenBank/DDBJ databases">
        <authorList>
            <person name="de Groot N.N."/>
        </authorList>
    </citation>
    <scope>NUCLEOTIDE SEQUENCE [LARGE SCALE GENOMIC DNA]</scope>
    <source>
        <strain evidence="2 3">GAS232</strain>
    </source>
</reference>
<keyword evidence="1" id="KW-0732">Signal</keyword>
<evidence type="ECO:0000313" key="3">
    <source>
        <dbReference type="Proteomes" id="UP000182427"/>
    </source>
</evidence>